<reference evidence="5" key="1">
    <citation type="journal article" date="2019" name="Int. J. Syst. Evol. Microbiol.">
        <title>The Global Catalogue of Microorganisms (GCM) 10K type strain sequencing project: providing services to taxonomists for standard genome sequencing and annotation.</title>
        <authorList>
            <consortium name="The Broad Institute Genomics Platform"/>
            <consortium name="The Broad Institute Genome Sequencing Center for Infectious Disease"/>
            <person name="Wu L."/>
            <person name="Ma J."/>
        </authorList>
    </citation>
    <scope>NUCLEOTIDE SEQUENCE [LARGE SCALE GENOMIC DNA]</scope>
    <source>
        <strain evidence="5">JCM 19173</strain>
    </source>
</reference>
<dbReference type="Proteomes" id="UP000604341">
    <property type="component" value="Unassembled WGS sequence"/>
</dbReference>
<evidence type="ECO:0000256" key="2">
    <source>
        <dbReference type="PROSITE-ProRule" id="PRU00169"/>
    </source>
</evidence>
<dbReference type="CDD" id="cd00156">
    <property type="entry name" value="REC"/>
    <property type="match status" value="1"/>
</dbReference>
<protein>
    <recommendedName>
        <fullName evidence="3">Response regulatory domain-containing protein</fullName>
    </recommendedName>
</protein>
<dbReference type="EMBL" id="BMPE01000018">
    <property type="protein sequence ID" value="GGL14106.1"/>
    <property type="molecule type" value="Genomic_DNA"/>
</dbReference>
<accession>A0ABQ2FPG4</accession>
<evidence type="ECO:0000313" key="4">
    <source>
        <dbReference type="EMBL" id="GGL14106.1"/>
    </source>
</evidence>
<dbReference type="RefSeq" id="WP_189070381.1">
    <property type="nucleotide sequence ID" value="NZ_BMPE01000018.1"/>
</dbReference>
<dbReference type="Pfam" id="PF00072">
    <property type="entry name" value="Response_reg"/>
    <property type="match status" value="1"/>
</dbReference>
<dbReference type="Gene3D" id="3.40.50.2300">
    <property type="match status" value="1"/>
</dbReference>
<dbReference type="InterPro" id="IPR050595">
    <property type="entry name" value="Bact_response_regulator"/>
</dbReference>
<proteinExistence type="predicted"/>
<dbReference type="SUPFAM" id="SSF52172">
    <property type="entry name" value="CheY-like"/>
    <property type="match status" value="1"/>
</dbReference>
<evidence type="ECO:0000259" key="3">
    <source>
        <dbReference type="PROSITE" id="PS50110"/>
    </source>
</evidence>
<feature type="domain" description="Response regulatory" evidence="3">
    <location>
        <begin position="1"/>
        <end position="118"/>
    </location>
</feature>
<dbReference type="InterPro" id="IPR001789">
    <property type="entry name" value="Sig_transdc_resp-reg_receiver"/>
</dbReference>
<name>A0ABQ2FPG4_9DEIO</name>
<dbReference type="SMART" id="SM00448">
    <property type="entry name" value="REC"/>
    <property type="match status" value="1"/>
</dbReference>
<dbReference type="PROSITE" id="PS50110">
    <property type="entry name" value="RESPONSE_REGULATORY"/>
    <property type="match status" value="1"/>
</dbReference>
<organism evidence="4 5">
    <name type="scientific">Deinococcus radiotolerans</name>
    <dbReference type="NCBI Taxonomy" id="1309407"/>
    <lineage>
        <taxon>Bacteria</taxon>
        <taxon>Thermotogati</taxon>
        <taxon>Deinococcota</taxon>
        <taxon>Deinococci</taxon>
        <taxon>Deinococcales</taxon>
        <taxon>Deinococcaceae</taxon>
        <taxon>Deinococcus</taxon>
    </lineage>
</organism>
<dbReference type="PANTHER" id="PTHR44591:SF3">
    <property type="entry name" value="RESPONSE REGULATORY DOMAIN-CONTAINING PROTEIN"/>
    <property type="match status" value="1"/>
</dbReference>
<feature type="modified residue" description="4-aspartylphosphate" evidence="2">
    <location>
        <position position="51"/>
    </location>
</feature>
<dbReference type="PANTHER" id="PTHR44591">
    <property type="entry name" value="STRESS RESPONSE REGULATOR PROTEIN 1"/>
    <property type="match status" value="1"/>
</dbReference>
<dbReference type="InterPro" id="IPR011006">
    <property type="entry name" value="CheY-like_superfamily"/>
</dbReference>
<keyword evidence="5" id="KW-1185">Reference proteome</keyword>
<evidence type="ECO:0000256" key="1">
    <source>
        <dbReference type="ARBA" id="ARBA00022553"/>
    </source>
</evidence>
<comment type="caution">
    <text evidence="4">The sequence shown here is derived from an EMBL/GenBank/DDBJ whole genome shotgun (WGS) entry which is preliminary data.</text>
</comment>
<keyword evidence="1 2" id="KW-0597">Phosphoprotein</keyword>
<sequence>MVIDDDNAERLLLQEITVDLAVEWVMCSSGPDAWTYLQAHPEQLPHLILVDLNLTGEQGLDWVRRVRATPDFSALVLLVRSGEMRDEQVREAYQAGASAVLMKPQGLLELEVQMAALVAFYRHGAFRFAPIR</sequence>
<gene>
    <name evidence="4" type="ORF">GCM10010844_36160</name>
</gene>
<evidence type="ECO:0000313" key="5">
    <source>
        <dbReference type="Proteomes" id="UP000604341"/>
    </source>
</evidence>